<dbReference type="InParanoid" id="A0A0C3DBJ6"/>
<accession>A0A0C3DBJ6</accession>
<proteinExistence type="predicted"/>
<dbReference type="AlphaFoldDB" id="A0A0C3DBJ6"/>
<protein>
    <submittedName>
        <fullName evidence="1">Uncharacterized protein</fullName>
    </submittedName>
</protein>
<evidence type="ECO:0000313" key="2">
    <source>
        <dbReference type="Proteomes" id="UP000053989"/>
    </source>
</evidence>
<gene>
    <name evidence="1" type="ORF">SCLCIDRAFT_432852</name>
</gene>
<dbReference type="HOGENOM" id="CLU_1462154_0_0_1"/>
<name>A0A0C3DBJ6_9AGAM</name>
<evidence type="ECO:0000313" key="1">
    <source>
        <dbReference type="EMBL" id="KIM53481.1"/>
    </source>
</evidence>
<keyword evidence="2" id="KW-1185">Reference proteome</keyword>
<dbReference type="Proteomes" id="UP000053989">
    <property type="component" value="Unassembled WGS sequence"/>
</dbReference>
<organism evidence="1 2">
    <name type="scientific">Scleroderma citrinum Foug A</name>
    <dbReference type="NCBI Taxonomy" id="1036808"/>
    <lineage>
        <taxon>Eukaryota</taxon>
        <taxon>Fungi</taxon>
        <taxon>Dikarya</taxon>
        <taxon>Basidiomycota</taxon>
        <taxon>Agaricomycotina</taxon>
        <taxon>Agaricomycetes</taxon>
        <taxon>Agaricomycetidae</taxon>
        <taxon>Boletales</taxon>
        <taxon>Sclerodermatineae</taxon>
        <taxon>Sclerodermataceae</taxon>
        <taxon>Scleroderma</taxon>
    </lineage>
</organism>
<sequence length="185" mass="20334">MAAGYQLGGALAAKGKQVVGTAQWPLGMVSGWQSGRTDDDGLENGVVSRESGWCEWYALTIRVLRGHQCPKAGCEGAEAVDQVSHIVEPLADVLRHCGLRRHYILAQCGHVHRQCHMCHAKCLHSCWVEERCFARKGSCGFPRHWCQRIAVVSLVGMKFVQEIAHQGVVLWGGKKVSLAHGDVLR</sequence>
<dbReference type="EMBL" id="KN822179">
    <property type="protein sequence ID" value="KIM53481.1"/>
    <property type="molecule type" value="Genomic_DNA"/>
</dbReference>
<reference evidence="1 2" key="1">
    <citation type="submission" date="2014-04" db="EMBL/GenBank/DDBJ databases">
        <authorList>
            <consortium name="DOE Joint Genome Institute"/>
            <person name="Kuo A."/>
            <person name="Kohler A."/>
            <person name="Nagy L.G."/>
            <person name="Floudas D."/>
            <person name="Copeland A."/>
            <person name="Barry K.W."/>
            <person name="Cichocki N."/>
            <person name="Veneault-Fourrey C."/>
            <person name="LaButti K."/>
            <person name="Lindquist E.A."/>
            <person name="Lipzen A."/>
            <person name="Lundell T."/>
            <person name="Morin E."/>
            <person name="Murat C."/>
            <person name="Sun H."/>
            <person name="Tunlid A."/>
            <person name="Henrissat B."/>
            <person name="Grigoriev I.V."/>
            <person name="Hibbett D.S."/>
            <person name="Martin F."/>
            <person name="Nordberg H.P."/>
            <person name="Cantor M.N."/>
            <person name="Hua S.X."/>
        </authorList>
    </citation>
    <scope>NUCLEOTIDE SEQUENCE [LARGE SCALE GENOMIC DNA]</scope>
    <source>
        <strain evidence="1 2">Foug A</strain>
    </source>
</reference>
<reference evidence="2" key="2">
    <citation type="submission" date="2015-01" db="EMBL/GenBank/DDBJ databases">
        <title>Evolutionary Origins and Diversification of the Mycorrhizal Mutualists.</title>
        <authorList>
            <consortium name="DOE Joint Genome Institute"/>
            <consortium name="Mycorrhizal Genomics Consortium"/>
            <person name="Kohler A."/>
            <person name="Kuo A."/>
            <person name="Nagy L.G."/>
            <person name="Floudas D."/>
            <person name="Copeland A."/>
            <person name="Barry K.W."/>
            <person name="Cichocki N."/>
            <person name="Veneault-Fourrey C."/>
            <person name="LaButti K."/>
            <person name="Lindquist E.A."/>
            <person name="Lipzen A."/>
            <person name="Lundell T."/>
            <person name="Morin E."/>
            <person name="Murat C."/>
            <person name="Riley R."/>
            <person name="Ohm R."/>
            <person name="Sun H."/>
            <person name="Tunlid A."/>
            <person name="Henrissat B."/>
            <person name="Grigoriev I.V."/>
            <person name="Hibbett D.S."/>
            <person name="Martin F."/>
        </authorList>
    </citation>
    <scope>NUCLEOTIDE SEQUENCE [LARGE SCALE GENOMIC DNA]</scope>
    <source>
        <strain evidence="2">Foug A</strain>
    </source>
</reference>